<dbReference type="PROSITE" id="PS01058">
    <property type="entry name" value="SAICAR_SYNTHETASE_2"/>
    <property type="match status" value="1"/>
</dbReference>
<evidence type="ECO:0000256" key="1">
    <source>
        <dbReference type="ARBA" id="ARBA00004672"/>
    </source>
</evidence>
<dbReference type="Gene3D" id="3.30.470.20">
    <property type="entry name" value="ATP-grasp fold, B domain"/>
    <property type="match status" value="1"/>
</dbReference>
<dbReference type="AlphaFoldDB" id="A0A7T0BZF8"/>
<dbReference type="EC" id="6.3.2.6" evidence="8"/>
<dbReference type="FunFam" id="3.30.470.20:FF:000006">
    <property type="entry name" value="Phosphoribosylaminoimidazole-succinocarboxamide synthase"/>
    <property type="match status" value="1"/>
</dbReference>
<dbReference type="Proteomes" id="UP000594688">
    <property type="component" value="Chromosome"/>
</dbReference>
<evidence type="ECO:0000256" key="5">
    <source>
        <dbReference type="ARBA" id="ARBA00022755"/>
    </source>
</evidence>
<dbReference type="InterPro" id="IPR028923">
    <property type="entry name" value="SAICAR_synt/ADE2_N"/>
</dbReference>
<feature type="domain" description="SAICAR synthetase/ADE2 N-terminal" evidence="9">
    <location>
        <begin position="6"/>
        <end position="231"/>
    </location>
</feature>
<accession>A0A7T0BZF8</accession>
<keyword evidence="3 8" id="KW-0436">Ligase</keyword>
<evidence type="ECO:0000256" key="3">
    <source>
        <dbReference type="ARBA" id="ARBA00022598"/>
    </source>
</evidence>
<protein>
    <recommendedName>
        <fullName evidence="8">Phosphoribosylaminoimidazole-succinocarboxamide synthase</fullName>
        <ecNumber evidence="8">6.3.2.6</ecNumber>
    </recommendedName>
    <alternativeName>
        <fullName evidence="8">SAICAR synthetase</fullName>
    </alternativeName>
</protein>
<name>A0A7T0BZF8_9BACT</name>
<dbReference type="UniPathway" id="UPA00074">
    <property type="reaction ID" value="UER00131"/>
</dbReference>
<dbReference type="Gene3D" id="3.30.200.20">
    <property type="entry name" value="Phosphorylase Kinase, domain 1"/>
    <property type="match status" value="1"/>
</dbReference>
<dbReference type="GO" id="GO:0009236">
    <property type="term" value="P:cobalamin biosynthetic process"/>
    <property type="evidence" value="ECO:0007669"/>
    <property type="project" value="InterPro"/>
</dbReference>
<organism evidence="10 11">
    <name type="scientific">Candidatus Nitronauta litoralis</name>
    <dbReference type="NCBI Taxonomy" id="2705533"/>
    <lineage>
        <taxon>Bacteria</taxon>
        <taxon>Pseudomonadati</taxon>
        <taxon>Nitrospinota/Tectimicrobiota group</taxon>
        <taxon>Nitrospinota</taxon>
        <taxon>Nitrospinia</taxon>
        <taxon>Nitrospinales</taxon>
        <taxon>Nitrospinaceae</taxon>
        <taxon>Candidatus Nitronauta</taxon>
    </lineage>
</organism>
<dbReference type="GO" id="GO:0004639">
    <property type="term" value="F:phosphoribosylaminoimidazolesuccinocarboxamide synthase activity"/>
    <property type="evidence" value="ECO:0007669"/>
    <property type="project" value="UniProtKB-UniRule"/>
</dbReference>
<dbReference type="InterPro" id="IPR050089">
    <property type="entry name" value="SAICAR_synthetase"/>
</dbReference>
<evidence type="ECO:0000313" key="11">
    <source>
        <dbReference type="Proteomes" id="UP000594688"/>
    </source>
</evidence>
<keyword evidence="6 8" id="KW-0067">ATP-binding</keyword>
<dbReference type="PANTHER" id="PTHR43599:SF3">
    <property type="entry name" value="SI:DKEY-6E2.2"/>
    <property type="match status" value="1"/>
</dbReference>
<comment type="similarity">
    <text evidence="2 8">Belongs to the SAICAR synthetase family.</text>
</comment>
<keyword evidence="4 8" id="KW-0547">Nucleotide-binding</keyword>
<dbReference type="GO" id="GO:0006189">
    <property type="term" value="P:'de novo' IMP biosynthetic process"/>
    <property type="evidence" value="ECO:0007669"/>
    <property type="project" value="UniProtKB-UniRule"/>
</dbReference>
<dbReference type="GO" id="GO:0005524">
    <property type="term" value="F:ATP binding"/>
    <property type="evidence" value="ECO:0007669"/>
    <property type="project" value="UniProtKB-KW"/>
</dbReference>
<dbReference type="NCBIfam" id="TIGR00081">
    <property type="entry name" value="purC"/>
    <property type="match status" value="1"/>
</dbReference>
<evidence type="ECO:0000259" key="9">
    <source>
        <dbReference type="Pfam" id="PF01259"/>
    </source>
</evidence>
<dbReference type="InterPro" id="IPR001636">
    <property type="entry name" value="SAICAR_synth"/>
</dbReference>
<comment type="pathway">
    <text evidence="1 8">Purine metabolism; IMP biosynthesis via de novo pathway; 5-amino-1-(5-phospho-D-ribosyl)imidazole-4-carboxamide from 5-amino-1-(5-phospho-D-ribosyl)imidazole-4-carboxylate: step 1/2.</text>
</comment>
<evidence type="ECO:0000256" key="7">
    <source>
        <dbReference type="ARBA" id="ARBA00048475"/>
    </source>
</evidence>
<dbReference type="KEGG" id="nli:G3M70_07820"/>
<dbReference type="Pfam" id="PF01259">
    <property type="entry name" value="SAICAR_synt"/>
    <property type="match status" value="1"/>
</dbReference>
<sequence>MKRGKQLYEGKSKIIYETENPDLLIQYYKDDASAFNGIKKGTIVDKGVMNNHISSVIYKWLEEKGVATHFVEHMNDREQLTKKLDIILVEVVMRNVVAGSLAKRMGRPEGEVLKNPILEFYYKDDDLGDPMINEYHIREFGLATDDEIQQLKLLGFKVNDLLVGYFEERGIRLVDYKLEFGRRNGELLLGDEISPDGCRLWDLKTNEKMDKDRFRFDLGKVEEKYQEVYSKICGGENKG</sequence>
<evidence type="ECO:0000256" key="8">
    <source>
        <dbReference type="HAMAP-Rule" id="MF_00137"/>
    </source>
</evidence>
<dbReference type="InterPro" id="IPR033934">
    <property type="entry name" value="SAICAR_synt_PurC"/>
</dbReference>
<evidence type="ECO:0000256" key="4">
    <source>
        <dbReference type="ARBA" id="ARBA00022741"/>
    </source>
</evidence>
<comment type="catalytic activity">
    <reaction evidence="7 8">
        <text>5-amino-1-(5-phospho-D-ribosyl)imidazole-4-carboxylate + L-aspartate + ATP = (2S)-2-[5-amino-1-(5-phospho-beta-D-ribosyl)imidazole-4-carboxamido]succinate + ADP + phosphate + 2 H(+)</text>
        <dbReference type="Rhea" id="RHEA:22628"/>
        <dbReference type="ChEBI" id="CHEBI:15378"/>
        <dbReference type="ChEBI" id="CHEBI:29991"/>
        <dbReference type="ChEBI" id="CHEBI:30616"/>
        <dbReference type="ChEBI" id="CHEBI:43474"/>
        <dbReference type="ChEBI" id="CHEBI:58443"/>
        <dbReference type="ChEBI" id="CHEBI:77657"/>
        <dbReference type="ChEBI" id="CHEBI:456216"/>
        <dbReference type="EC" id="6.3.2.6"/>
    </reaction>
</comment>
<proteinExistence type="inferred from homology"/>
<dbReference type="SUPFAM" id="SSF56104">
    <property type="entry name" value="SAICAR synthase-like"/>
    <property type="match status" value="1"/>
</dbReference>
<reference evidence="10 11" key="1">
    <citation type="submission" date="2020-02" db="EMBL/GenBank/DDBJ databases">
        <title>Genomic and physiological characterization of two novel Nitrospinaceae genera.</title>
        <authorList>
            <person name="Mueller A.J."/>
            <person name="Jung M.-Y."/>
            <person name="Strachan C.R."/>
            <person name="Herbold C.W."/>
            <person name="Kirkegaard R.H."/>
            <person name="Daims H."/>
        </authorList>
    </citation>
    <scope>NUCLEOTIDE SEQUENCE [LARGE SCALE GENOMIC DNA]</scope>
    <source>
        <strain evidence="10">EB</strain>
    </source>
</reference>
<dbReference type="CDD" id="cd01415">
    <property type="entry name" value="SAICAR_synt_PurC"/>
    <property type="match status" value="1"/>
</dbReference>
<keyword evidence="5 8" id="KW-0658">Purine biosynthesis</keyword>
<gene>
    <name evidence="8" type="primary">purC</name>
    <name evidence="10" type="ORF">G3M70_07820</name>
</gene>
<dbReference type="PANTHER" id="PTHR43599">
    <property type="entry name" value="MULTIFUNCTIONAL PROTEIN ADE2"/>
    <property type="match status" value="1"/>
</dbReference>
<dbReference type="EMBL" id="CP048685">
    <property type="protein sequence ID" value="QPJ63748.1"/>
    <property type="molecule type" value="Genomic_DNA"/>
</dbReference>
<evidence type="ECO:0000313" key="10">
    <source>
        <dbReference type="EMBL" id="QPJ63748.1"/>
    </source>
</evidence>
<dbReference type="HAMAP" id="MF_00137">
    <property type="entry name" value="SAICAR_synth"/>
    <property type="match status" value="1"/>
</dbReference>
<dbReference type="InterPro" id="IPR018236">
    <property type="entry name" value="SAICAR_synthetase_CS"/>
</dbReference>
<evidence type="ECO:0000256" key="6">
    <source>
        <dbReference type="ARBA" id="ARBA00022840"/>
    </source>
</evidence>
<evidence type="ECO:0000256" key="2">
    <source>
        <dbReference type="ARBA" id="ARBA00010190"/>
    </source>
</evidence>